<gene>
    <name evidence="2" type="ORF">HannXRQ_Chr11g0344821</name>
    <name evidence="1" type="ORF">HanXRQr2_Chr11g0507981</name>
</gene>
<keyword evidence="3" id="KW-1185">Reference proteome</keyword>
<evidence type="ECO:0000313" key="2">
    <source>
        <dbReference type="EMBL" id="OTG08713.1"/>
    </source>
</evidence>
<reference evidence="2" key="2">
    <citation type="submission" date="2017-02" db="EMBL/GenBank/DDBJ databases">
        <title>Sunflower complete genome.</title>
        <authorList>
            <person name="Langlade N."/>
            <person name="Munos S."/>
        </authorList>
    </citation>
    <scope>NUCLEOTIDE SEQUENCE [LARGE SCALE GENOMIC DNA]</scope>
    <source>
        <tissue evidence="2">Leaves</tissue>
    </source>
</reference>
<sequence length="57" mass="6374">MNSQILGFTPNIPATLSRRNNLSSLTLRKISLDVDESLQPPLGVRGFDKSHEYDIFA</sequence>
<evidence type="ECO:0000313" key="1">
    <source>
        <dbReference type="EMBL" id="KAF5783440.1"/>
    </source>
</evidence>
<evidence type="ECO:0000313" key="3">
    <source>
        <dbReference type="Proteomes" id="UP000215914"/>
    </source>
</evidence>
<dbReference type="EMBL" id="CM007900">
    <property type="protein sequence ID" value="OTG08713.1"/>
    <property type="molecule type" value="Genomic_DNA"/>
</dbReference>
<protein>
    <submittedName>
        <fullName evidence="2">Uncharacterized protein</fullName>
    </submittedName>
</protein>
<name>A0A251TD86_HELAN</name>
<reference evidence="1" key="3">
    <citation type="submission" date="2020-06" db="EMBL/GenBank/DDBJ databases">
        <title>Helianthus annuus Genome sequencing and assembly Release 2.</title>
        <authorList>
            <person name="Gouzy J."/>
            <person name="Langlade N."/>
            <person name="Munos S."/>
        </authorList>
    </citation>
    <scope>NUCLEOTIDE SEQUENCE</scope>
    <source>
        <tissue evidence="1">Leaves</tissue>
    </source>
</reference>
<dbReference type="EMBL" id="MNCJ02000326">
    <property type="protein sequence ID" value="KAF5783440.1"/>
    <property type="molecule type" value="Genomic_DNA"/>
</dbReference>
<dbReference type="InParanoid" id="A0A251TD86"/>
<reference evidence="1 3" key="1">
    <citation type="journal article" date="2017" name="Nature">
        <title>The sunflower genome provides insights into oil metabolism, flowering and Asterid evolution.</title>
        <authorList>
            <person name="Badouin H."/>
            <person name="Gouzy J."/>
            <person name="Grassa C.J."/>
            <person name="Murat F."/>
            <person name="Staton S.E."/>
            <person name="Cottret L."/>
            <person name="Lelandais-Briere C."/>
            <person name="Owens G.L."/>
            <person name="Carrere S."/>
            <person name="Mayjonade B."/>
            <person name="Legrand L."/>
            <person name="Gill N."/>
            <person name="Kane N.C."/>
            <person name="Bowers J.E."/>
            <person name="Hubner S."/>
            <person name="Bellec A."/>
            <person name="Berard A."/>
            <person name="Berges H."/>
            <person name="Blanchet N."/>
            <person name="Boniface M.C."/>
            <person name="Brunel D."/>
            <person name="Catrice O."/>
            <person name="Chaidir N."/>
            <person name="Claudel C."/>
            <person name="Donnadieu C."/>
            <person name="Faraut T."/>
            <person name="Fievet G."/>
            <person name="Helmstetter N."/>
            <person name="King M."/>
            <person name="Knapp S.J."/>
            <person name="Lai Z."/>
            <person name="Le Paslier M.C."/>
            <person name="Lippi Y."/>
            <person name="Lorenzon L."/>
            <person name="Mandel J.R."/>
            <person name="Marage G."/>
            <person name="Marchand G."/>
            <person name="Marquand E."/>
            <person name="Bret-Mestries E."/>
            <person name="Morien E."/>
            <person name="Nambeesan S."/>
            <person name="Nguyen T."/>
            <person name="Pegot-Espagnet P."/>
            <person name="Pouilly N."/>
            <person name="Raftis F."/>
            <person name="Sallet E."/>
            <person name="Schiex T."/>
            <person name="Thomas J."/>
            <person name="Vandecasteele C."/>
            <person name="Vares D."/>
            <person name="Vear F."/>
            <person name="Vautrin S."/>
            <person name="Crespi M."/>
            <person name="Mangin B."/>
            <person name="Burke J.M."/>
            <person name="Salse J."/>
            <person name="Munos S."/>
            <person name="Vincourt P."/>
            <person name="Rieseberg L.H."/>
            <person name="Langlade N.B."/>
        </authorList>
    </citation>
    <scope>NUCLEOTIDE SEQUENCE [LARGE SCALE GENOMIC DNA]</scope>
    <source>
        <strain evidence="3">cv. SF193</strain>
        <tissue evidence="1">Leaves</tissue>
    </source>
</reference>
<accession>A0A251TD86</accession>
<dbReference type="Proteomes" id="UP000215914">
    <property type="component" value="Chromosome 11"/>
</dbReference>
<dbReference type="AlphaFoldDB" id="A0A251TD86"/>
<dbReference type="Gramene" id="mRNA:HanXRQr2_Chr11g0507981">
    <property type="protein sequence ID" value="mRNA:HanXRQr2_Chr11g0507981"/>
    <property type="gene ID" value="HanXRQr2_Chr11g0507981"/>
</dbReference>
<proteinExistence type="predicted"/>
<organism evidence="2 3">
    <name type="scientific">Helianthus annuus</name>
    <name type="common">Common sunflower</name>
    <dbReference type="NCBI Taxonomy" id="4232"/>
    <lineage>
        <taxon>Eukaryota</taxon>
        <taxon>Viridiplantae</taxon>
        <taxon>Streptophyta</taxon>
        <taxon>Embryophyta</taxon>
        <taxon>Tracheophyta</taxon>
        <taxon>Spermatophyta</taxon>
        <taxon>Magnoliopsida</taxon>
        <taxon>eudicotyledons</taxon>
        <taxon>Gunneridae</taxon>
        <taxon>Pentapetalae</taxon>
        <taxon>asterids</taxon>
        <taxon>campanulids</taxon>
        <taxon>Asterales</taxon>
        <taxon>Asteraceae</taxon>
        <taxon>Asteroideae</taxon>
        <taxon>Heliantheae alliance</taxon>
        <taxon>Heliantheae</taxon>
        <taxon>Helianthus</taxon>
    </lineage>
</organism>